<name>A0A8K0SPS6_9HYPO</name>
<evidence type="ECO:0000313" key="3">
    <source>
        <dbReference type="EMBL" id="KAH7318304.1"/>
    </source>
</evidence>
<evidence type="ECO:0000256" key="2">
    <source>
        <dbReference type="SAM" id="SignalP"/>
    </source>
</evidence>
<evidence type="ECO:0000313" key="4">
    <source>
        <dbReference type="Proteomes" id="UP000813444"/>
    </source>
</evidence>
<dbReference type="Proteomes" id="UP000813444">
    <property type="component" value="Unassembled WGS sequence"/>
</dbReference>
<gene>
    <name evidence="3" type="ORF">B0I35DRAFT_409212</name>
</gene>
<feature type="compositionally biased region" description="Low complexity" evidence="1">
    <location>
        <begin position="171"/>
        <end position="185"/>
    </location>
</feature>
<dbReference type="OrthoDB" id="89086at2759"/>
<organism evidence="3 4">
    <name type="scientific">Stachybotrys elegans</name>
    <dbReference type="NCBI Taxonomy" id="80388"/>
    <lineage>
        <taxon>Eukaryota</taxon>
        <taxon>Fungi</taxon>
        <taxon>Dikarya</taxon>
        <taxon>Ascomycota</taxon>
        <taxon>Pezizomycotina</taxon>
        <taxon>Sordariomycetes</taxon>
        <taxon>Hypocreomycetidae</taxon>
        <taxon>Hypocreales</taxon>
        <taxon>Stachybotryaceae</taxon>
        <taxon>Stachybotrys</taxon>
    </lineage>
</organism>
<comment type="caution">
    <text evidence="3">The sequence shown here is derived from an EMBL/GenBank/DDBJ whole genome shotgun (WGS) entry which is preliminary data.</text>
</comment>
<keyword evidence="4" id="KW-1185">Reference proteome</keyword>
<feature type="signal peptide" evidence="2">
    <location>
        <begin position="1"/>
        <end position="20"/>
    </location>
</feature>
<reference evidence="3" key="1">
    <citation type="journal article" date="2021" name="Nat. Commun.">
        <title>Genetic determinants of endophytism in the Arabidopsis root mycobiome.</title>
        <authorList>
            <person name="Mesny F."/>
            <person name="Miyauchi S."/>
            <person name="Thiergart T."/>
            <person name="Pickel B."/>
            <person name="Atanasova L."/>
            <person name="Karlsson M."/>
            <person name="Huettel B."/>
            <person name="Barry K.W."/>
            <person name="Haridas S."/>
            <person name="Chen C."/>
            <person name="Bauer D."/>
            <person name="Andreopoulos W."/>
            <person name="Pangilinan J."/>
            <person name="LaButti K."/>
            <person name="Riley R."/>
            <person name="Lipzen A."/>
            <person name="Clum A."/>
            <person name="Drula E."/>
            <person name="Henrissat B."/>
            <person name="Kohler A."/>
            <person name="Grigoriev I.V."/>
            <person name="Martin F.M."/>
            <person name="Hacquard S."/>
        </authorList>
    </citation>
    <scope>NUCLEOTIDE SEQUENCE</scope>
    <source>
        <strain evidence="3">MPI-CAGE-CH-0235</strain>
    </source>
</reference>
<evidence type="ECO:0000256" key="1">
    <source>
        <dbReference type="SAM" id="MobiDB-lite"/>
    </source>
</evidence>
<feature type="chain" id="PRO_5035435864" evidence="2">
    <location>
        <begin position="21"/>
        <end position="393"/>
    </location>
</feature>
<dbReference type="EMBL" id="JAGPNK010000007">
    <property type="protein sequence ID" value="KAH7318304.1"/>
    <property type="molecule type" value="Genomic_DNA"/>
</dbReference>
<dbReference type="AlphaFoldDB" id="A0A8K0SPS6"/>
<accession>A0A8K0SPS6</accession>
<feature type="region of interest" description="Disordered" evidence="1">
    <location>
        <begin position="162"/>
        <end position="211"/>
    </location>
</feature>
<sequence length="393" mass="43252">MSASKLLSILALASSVVVQAQRFPKEDLILCDCGIGDYTEHPEWSTSRQMNWYQNIAWPESGYAYPDAPDMAVQVPYRDGIYPWVPAGATATFSNGDVWSAYIEDGTPNGYIAGRAVTTKEGGQSLNCWAYRGRPVSAALNKTVTDDAVCWSAFVCNRDEHAPPVPKDMESQTSSKSTSVPPSTTFYSGTHSTTQPSPTGDDPVPAPTQSPPGGLFVDVFANPRFITWQASWNDFLANFVWDESTGKCISKPVRGSGYEINIECAGIQLDQNAHLTLILIQSLRQTGLKSLWFNQNPVVPGSNSTNGTATDHWVVMPEAFSLRVTDIANDKVIGYLGYSTNYDGFITGPCSTCDTERFNKDFFDPIIEAMQGTYPYYDKYTVQGQCDPWMECK</sequence>
<feature type="compositionally biased region" description="Polar residues" evidence="1">
    <location>
        <begin position="186"/>
        <end position="198"/>
    </location>
</feature>
<protein>
    <submittedName>
        <fullName evidence="3">Uncharacterized protein</fullName>
    </submittedName>
</protein>
<proteinExistence type="predicted"/>
<keyword evidence="2" id="KW-0732">Signal</keyword>